<evidence type="ECO:0000313" key="8">
    <source>
        <dbReference type="Proteomes" id="UP000308037"/>
    </source>
</evidence>
<dbReference type="RefSeq" id="WP_137277281.1">
    <property type="nucleotide sequence ID" value="NZ_QKNX01000006.1"/>
</dbReference>
<dbReference type="InterPro" id="IPR000092">
    <property type="entry name" value="Polyprenyl_synt"/>
</dbReference>
<keyword evidence="4" id="KW-0479">Metal-binding</keyword>
<name>A0A4U5JAM9_9EURY</name>
<comment type="caution">
    <text evidence="7">The sequence shown here is derived from an EMBL/GenBank/DDBJ whole genome shotgun (WGS) entry which is preliminary data.</text>
</comment>
<dbReference type="Proteomes" id="UP000308037">
    <property type="component" value="Unassembled WGS sequence"/>
</dbReference>
<dbReference type="PANTHER" id="PTHR12001:SF85">
    <property type="entry name" value="SHORT CHAIN ISOPRENYL DIPHOSPHATE SYNTHASE"/>
    <property type="match status" value="1"/>
</dbReference>
<dbReference type="OrthoDB" id="106922at2157"/>
<reference evidence="7 8" key="1">
    <citation type="submission" date="2019-04" db="EMBL/GenBank/DDBJ databases">
        <title>Natronomonas sp. F20-122 a newhaloarchaeon isolated from a saline saltern of Isla Bacuta, Huelva, Spain.</title>
        <authorList>
            <person name="Duran-Viseras A."/>
            <person name="Sanchez-Porro C."/>
            <person name="Ventosa A."/>
        </authorList>
    </citation>
    <scope>NUCLEOTIDE SEQUENCE [LARGE SCALE GENOMIC DNA]</scope>
    <source>
        <strain evidence="7 8">F20-122</strain>
    </source>
</reference>
<dbReference type="SFLD" id="SFLDS00005">
    <property type="entry name" value="Isoprenoid_Synthase_Type_I"/>
    <property type="match status" value="1"/>
</dbReference>
<accession>A0A4U5JAM9</accession>
<organism evidence="7 8">
    <name type="scientific">Natronomonas salsuginis</name>
    <dbReference type="NCBI Taxonomy" id="2217661"/>
    <lineage>
        <taxon>Archaea</taxon>
        <taxon>Methanobacteriati</taxon>
        <taxon>Methanobacteriota</taxon>
        <taxon>Stenosarchaea group</taxon>
        <taxon>Halobacteria</taxon>
        <taxon>Halobacteriales</taxon>
        <taxon>Natronomonadaceae</taxon>
        <taxon>Natronomonas</taxon>
    </lineage>
</organism>
<sequence length="298" mass="31528">MEYLERRRALVGSRLTAVLDATGPEAMCDRLKHVSLSGGKRVRPMVTLLAFEAAGGRLVDESGSLVGDDGDGSTPAAEALEFAVGIELVHNASLVVDDIIDESALRRGVDSAWTAFGHGPAIAVSDGLLGEAFSLFGSDDRAMRAVAEAMVELGEGEATELVAQPATEEEYMELARRKTGALFRAAAELGAIAANADTYTVESFGGYAERVGIAFQIRDDVLDATADADALGKPAGRDEAMERPSLVQITDLTPEEINDRAREESEAALSALSAADPGESPAVEYLRDLAEFVVVRER</sequence>
<dbReference type="InterPro" id="IPR033749">
    <property type="entry name" value="Polyprenyl_synt_CS"/>
</dbReference>
<keyword evidence="3 6" id="KW-0808">Transferase</keyword>
<dbReference type="Pfam" id="PF00348">
    <property type="entry name" value="polyprenyl_synt"/>
    <property type="match status" value="1"/>
</dbReference>
<comment type="similarity">
    <text evidence="2 6">Belongs to the FPP/GGPP synthase family.</text>
</comment>
<evidence type="ECO:0000256" key="1">
    <source>
        <dbReference type="ARBA" id="ARBA00001946"/>
    </source>
</evidence>
<keyword evidence="8" id="KW-1185">Reference proteome</keyword>
<gene>
    <name evidence="7" type="ORF">DM868_13055</name>
</gene>
<dbReference type="GO" id="GO:0046872">
    <property type="term" value="F:metal ion binding"/>
    <property type="evidence" value="ECO:0007669"/>
    <property type="project" value="UniProtKB-KW"/>
</dbReference>
<dbReference type="EMBL" id="QKNX01000006">
    <property type="protein sequence ID" value="TKR24858.1"/>
    <property type="molecule type" value="Genomic_DNA"/>
</dbReference>
<keyword evidence="5" id="KW-0460">Magnesium</keyword>
<dbReference type="PROSITE" id="PS00444">
    <property type="entry name" value="POLYPRENYL_SYNTHASE_2"/>
    <property type="match status" value="1"/>
</dbReference>
<dbReference type="InterPro" id="IPR008949">
    <property type="entry name" value="Isoprenoid_synthase_dom_sf"/>
</dbReference>
<evidence type="ECO:0000256" key="5">
    <source>
        <dbReference type="ARBA" id="ARBA00022842"/>
    </source>
</evidence>
<dbReference type="CDD" id="cd00685">
    <property type="entry name" value="Trans_IPPS_HT"/>
    <property type="match status" value="1"/>
</dbReference>
<comment type="cofactor">
    <cofactor evidence="1">
        <name>Mg(2+)</name>
        <dbReference type="ChEBI" id="CHEBI:18420"/>
    </cofactor>
</comment>
<evidence type="ECO:0000256" key="4">
    <source>
        <dbReference type="ARBA" id="ARBA00022723"/>
    </source>
</evidence>
<evidence type="ECO:0000313" key="7">
    <source>
        <dbReference type="EMBL" id="TKR24858.1"/>
    </source>
</evidence>
<evidence type="ECO:0000256" key="6">
    <source>
        <dbReference type="RuleBase" id="RU004466"/>
    </source>
</evidence>
<evidence type="ECO:0000256" key="3">
    <source>
        <dbReference type="ARBA" id="ARBA00022679"/>
    </source>
</evidence>
<dbReference type="GO" id="GO:0008299">
    <property type="term" value="P:isoprenoid biosynthetic process"/>
    <property type="evidence" value="ECO:0007669"/>
    <property type="project" value="InterPro"/>
</dbReference>
<dbReference type="AlphaFoldDB" id="A0A4U5JAM9"/>
<evidence type="ECO:0000256" key="2">
    <source>
        <dbReference type="ARBA" id="ARBA00006706"/>
    </source>
</evidence>
<dbReference type="PROSITE" id="PS00723">
    <property type="entry name" value="POLYPRENYL_SYNTHASE_1"/>
    <property type="match status" value="1"/>
</dbReference>
<protein>
    <submittedName>
        <fullName evidence="7">Polyprenyl synthetase family protein</fullName>
    </submittedName>
</protein>
<dbReference type="PANTHER" id="PTHR12001">
    <property type="entry name" value="GERANYLGERANYL PYROPHOSPHATE SYNTHASE"/>
    <property type="match status" value="1"/>
</dbReference>
<dbReference type="GO" id="GO:0004659">
    <property type="term" value="F:prenyltransferase activity"/>
    <property type="evidence" value="ECO:0007669"/>
    <property type="project" value="InterPro"/>
</dbReference>
<proteinExistence type="inferred from homology"/>
<dbReference type="Gene3D" id="1.10.600.10">
    <property type="entry name" value="Farnesyl Diphosphate Synthase"/>
    <property type="match status" value="1"/>
</dbReference>
<dbReference type="SUPFAM" id="SSF48576">
    <property type="entry name" value="Terpenoid synthases"/>
    <property type="match status" value="1"/>
</dbReference>